<evidence type="ECO:0000256" key="2">
    <source>
        <dbReference type="RuleBase" id="RU003616"/>
    </source>
</evidence>
<evidence type="ECO:0000259" key="3">
    <source>
        <dbReference type="PROSITE" id="PS01031"/>
    </source>
</evidence>
<dbReference type="InterPro" id="IPR007052">
    <property type="entry name" value="CS_dom"/>
</dbReference>
<sequence length="125" mass="14699">MFPADYFDIQARLRGYMEGCLEPLTEIQETDNELIVRVDMPCVRSKDEITVNVTEDTVSIEAKMEKAVQYERWGTFQRGVRFFKYSKTFTLPTKIDPERAKARFVKNVLELRLPKKGKVFKIEIQ</sequence>
<protein>
    <submittedName>
        <fullName evidence="5">Uncharacterized protein</fullName>
    </submittedName>
</protein>
<organism evidence="5 6">
    <name type="scientific">Methanosuratincola subterraneus</name>
    <dbReference type="NCBI Taxonomy" id="2593994"/>
    <lineage>
        <taxon>Archaea</taxon>
        <taxon>Thermoproteota</taxon>
        <taxon>Methanosuratincolia</taxon>
        <taxon>Candidatus Methanomethylicales</taxon>
        <taxon>Candidatus Methanomethylicaceae</taxon>
        <taxon>Candidatus Methanosuratincola (ex Vanwonterghem et al. 2016)</taxon>
    </lineage>
</organism>
<dbReference type="InterPro" id="IPR008978">
    <property type="entry name" value="HSP20-like_chaperone"/>
</dbReference>
<comment type="caution">
    <text evidence="5">The sequence shown here is derived from an EMBL/GenBank/DDBJ whole genome shotgun (WGS) entry which is preliminary data.</text>
</comment>
<dbReference type="CDD" id="cd06464">
    <property type="entry name" value="ACD_sHsps-like"/>
    <property type="match status" value="1"/>
</dbReference>
<dbReference type="EMBL" id="RXGA01000002">
    <property type="protein sequence ID" value="RWX73795.1"/>
    <property type="molecule type" value="Genomic_DNA"/>
</dbReference>
<feature type="domain" description="SHSP" evidence="3">
    <location>
        <begin position="15"/>
        <end position="125"/>
    </location>
</feature>
<dbReference type="PROSITE" id="PS01031">
    <property type="entry name" value="SHSP"/>
    <property type="match status" value="1"/>
</dbReference>
<feature type="domain" description="CS" evidence="4">
    <location>
        <begin position="20"/>
        <end position="125"/>
    </location>
</feature>
<evidence type="ECO:0000256" key="1">
    <source>
        <dbReference type="PROSITE-ProRule" id="PRU00285"/>
    </source>
</evidence>
<comment type="similarity">
    <text evidence="1 2">Belongs to the small heat shock protein (HSP20) family.</text>
</comment>
<dbReference type="PROSITE" id="PS51203">
    <property type="entry name" value="CS"/>
    <property type="match status" value="1"/>
</dbReference>
<evidence type="ECO:0000313" key="6">
    <source>
        <dbReference type="Proteomes" id="UP000288215"/>
    </source>
</evidence>
<accession>A0A444L898</accession>
<dbReference type="Pfam" id="PF00011">
    <property type="entry name" value="HSP20"/>
    <property type="match status" value="1"/>
</dbReference>
<dbReference type="AlphaFoldDB" id="A0A444L898"/>
<gene>
    <name evidence="5" type="ORF">Metus_0574</name>
</gene>
<dbReference type="InterPro" id="IPR031107">
    <property type="entry name" value="Small_HSP"/>
</dbReference>
<proteinExistence type="inferred from homology"/>
<dbReference type="Gene3D" id="2.60.40.790">
    <property type="match status" value="1"/>
</dbReference>
<dbReference type="Proteomes" id="UP000288215">
    <property type="component" value="Unassembled WGS sequence"/>
</dbReference>
<name>A0A444L898_METS7</name>
<dbReference type="InterPro" id="IPR002068">
    <property type="entry name" value="A-crystallin/Hsp20_dom"/>
</dbReference>
<reference evidence="5 6" key="1">
    <citation type="submission" date="2018-12" db="EMBL/GenBank/DDBJ databases">
        <title>The complete genome of the methanogenic archaea of the candidate phylum Verstraetearchaeota, obtained from the metagenome of underground thermal water.</title>
        <authorList>
            <person name="Kadnikov V.V."/>
            <person name="Mardanov A.V."/>
            <person name="Beletsky A.V."/>
            <person name="Karnachuk O.V."/>
            <person name="Ravin N.V."/>
        </authorList>
    </citation>
    <scope>NUCLEOTIDE SEQUENCE [LARGE SCALE GENOMIC DNA]</scope>
    <source>
        <strain evidence="5">Ch88</strain>
    </source>
</reference>
<dbReference type="SUPFAM" id="SSF49764">
    <property type="entry name" value="HSP20-like chaperones"/>
    <property type="match status" value="1"/>
</dbReference>
<evidence type="ECO:0000259" key="4">
    <source>
        <dbReference type="PROSITE" id="PS51203"/>
    </source>
</evidence>
<evidence type="ECO:0000313" key="5">
    <source>
        <dbReference type="EMBL" id="RWX73795.1"/>
    </source>
</evidence>
<dbReference type="PANTHER" id="PTHR11527">
    <property type="entry name" value="HEAT-SHOCK PROTEIN 20 FAMILY MEMBER"/>
    <property type="match status" value="1"/>
</dbReference>